<keyword evidence="3" id="KW-0732">Signal</keyword>
<dbReference type="InterPro" id="IPR025649">
    <property type="entry name" value="DUF4360"/>
</dbReference>
<gene>
    <name evidence="4" type="ORF">BCR32DRAFT_278746</name>
</gene>
<reference evidence="4 5" key="1">
    <citation type="submission" date="2016-08" db="EMBL/GenBank/DDBJ databases">
        <title>A Parts List for Fungal Cellulosomes Revealed by Comparative Genomics.</title>
        <authorList>
            <consortium name="DOE Joint Genome Institute"/>
            <person name="Haitjema C.H."/>
            <person name="Gilmore S.P."/>
            <person name="Henske J.K."/>
            <person name="Solomon K.V."/>
            <person name="De Groot R."/>
            <person name="Kuo A."/>
            <person name="Mondo S.J."/>
            <person name="Salamov A.A."/>
            <person name="Labutti K."/>
            <person name="Zhao Z."/>
            <person name="Chiniquy J."/>
            <person name="Barry K."/>
            <person name="Brewer H.M."/>
            <person name="Purvine S.O."/>
            <person name="Wright A.T."/>
            <person name="Boxma B."/>
            <person name="Van Alen T."/>
            <person name="Hackstein J.H."/>
            <person name="Baker S.E."/>
            <person name="Grigoriev I.V."/>
            <person name="O'Malley M.A."/>
        </authorList>
    </citation>
    <scope>NUCLEOTIDE SEQUENCE [LARGE SCALE GENOMIC DNA]</scope>
    <source>
        <strain evidence="4 5">S4</strain>
    </source>
</reference>
<dbReference type="OrthoDB" id="10364100at2759"/>
<feature type="coiled-coil region" evidence="1">
    <location>
        <begin position="20"/>
        <end position="51"/>
    </location>
</feature>
<feature type="region of interest" description="Disordered" evidence="2">
    <location>
        <begin position="252"/>
        <end position="275"/>
    </location>
</feature>
<evidence type="ECO:0000256" key="2">
    <source>
        <dbReference type="SAM" id="MobiDB-lite"/>
    </source>
</evidence>
<evidence type="ECO:0000313" key="5">
    <source>
        <dbReference type="Proteomes" id="UP000193944"/>
    </source>
</evidence>
<dbReference type="Pfam" id="PF14273">
    <property type="entry name" value="DUF4360"/>
    <property type="match status" value="1"/>
</dbReference>
<dbReference type="Proteomes" id="UP000193944">
    <property type="component" value="Unassembled WGS sequence"/>
</dbReference>
<dbReference type="AlphaFoldDB" id="A0A1Y1XA50"/>
<sequence>MKLYNLFFIIISLCLIFSSAEKAEEVKENATEKVEEKTEEKTEEKVEEKKEYEFPPKSYIAELKYGTRCPEADPKHPYEVDEKITRIDFHTNSIVLDINPTIETHNYTVSQTCSPFFYVKYTKGYRFAVTSYEFRGTYHIDEGIRAVIKSDNTDALTHVFEGPAMGTFNIKDELDWTSGWNRPHHGRFEDGKLWFGCRTDMIRISVGVKALLNNRLNEEGSGTLVVKDFSANIVWDKCPPEKERYIPTDEEVIKASIPQPPKKPNEEIKKEYEEKQKLSQETKKVIENKFKEDKKKE</sequence>
<dbReference type="EMBL" id="MCFG01000091">
    <property type="protein sequence ID" value="ORX82597.1"/>
    <property type="molecule type" value="Genomic_DNA"/>
</dbReference>
<organism evidence="4 5">
    <name type="scientific">Anaeromyces robustus</name>
    <dbReference type="NCBI Taxonomy" id="1754192"/>
    <lineage>
        <taxon>Eukaryota</taxon>
        <taxon>Fungi</taxon>
        <taxon>Fungi incertae sedis</taxon>
        <taxon>Chytridiomycota</taxon>
        <taxon>Chytridiomycota incertae sedis</taxon>
        <taxon>Neocallimastigomycetes</taxon>
        <taxon>Neocallimastigales</taxon>
        <taxon>Neocallimastigaceae</taxon>
        <taxon>Anaeromyces</taxon>
    </lineage>
</organism>
<proteinExistence type="predicted"/>
<keyword evidence="1" id="KW-0175">Coiled coil</keyword>
<reference evidence="4 5" key="2">
    <citation type="submission" date="2016-08" db="EMBL/GenBank/DDBJ databases">
        <title>Pervasive Adenine N6-methylation of Active Genes in Fungi.</title>
        <authorList>
            <consortium name="DOE Joint Genome Institute"/>
            <person name="Mondo S.J."/>
            <person name="Dannebaum R.O."/>
            <person name="Kuo R.C."/>
            <person name="Labutti K."/>
            <person name="Haridas S."/>
            <person name="Kuo A."/>
            <person name="Salamov A."/>
            <person name="Ahrendt S.R."/>
            <person name="Lipzen A."/>
            <person name="Sullivan W."/>
            <person name="Andreopoulos W.B."/>
            <person name="Clum A."/>
            <person name="Lindquist E."/>
            <person name="Daum C."/>
            <person name="Ramamoorthy G.K."/>
            <person name="Gryganskyi A."/>
            <person name="Culley D."/>
            <person name="Magnuson J.K."/>
            <person name="James T.Y."/>
            <person name="O'Malley M.A."/>
            <person name="Stajich J.E."/>
            <person name="Spatafora J.W."/>
            <person name="Visel A."/>
            <person name="Grigoriev I.V."/>
        </authorList>
    </citation>
    <scope>NUCLEOTIDE SEQUENCE [LARGE SCALE GENOMIC DNA]</scope>
    <source>
        <strain evidence="4 5">S4</strain>
    </source>
</reference>
<evidence type="ECO:0000256" key="1">
    <source>
        <dbReference type="SAM" id="Coils"/>
    </source>
</evidence>
<protein>
    <submittedName>
        <fullName evidence="4">Uncharacterized protein</fullName>
    </submittedName>
</protein>
<feature type="signal peptide" evidence="3">
    <location>
        <begin position="1"/>
        <end position="20"/>
    </location>
</feature>
<comment type="caution">
    <text evidence="4">The sequence shown here is derived from an EMBL/GenBank/DDBJ whole genome shotgun (WGS) entry which is preliminary data.</text>
</comment>
<evidence type="ECO:0000256" key="3">
    <source>
        <dbReference type="SAM" id="SignalP"/>
    </source>
</evidence>
<name>A0A1Y1XA50_9FUNG</name>
<evidence type="ECO:0000313" key="4">
    <source>
        <dbReference type="EMBL" id="ORX82597.1"/>
    </source>
</evidence>
<accession>A0A1Y1XA50</accession>
<keyword evidence="5" id="KW-1185">Reference proteome</keyword>
<feature type="compositionally biased region" description="Basic and acidic residues" evidence="2">
    <location>
        <begin position="263"/>
        <end position="275"/>
    </location>
</feature>
<feature type="chain" id="PRO_5013163903" evidence="3">
    <location>
        <begin position="21"/>
        <end position="297"/>
    </location>
</feature>